<proteinExistence type="predicted"/>
<reference evidence="2" key="1">
    <citation type="submission" date="2021-02" db="EMBL/GenBank/DDBJ databases">
        <authorList>
            <person name="Nieuwenhuis M."/>
            <person name="Van De Peppel L.J.J."/>
        </authorList>
    </citation>
    <scope>NUCLEOTIDE SEQUENCE</scope>
    <source>
        <strain evidence="2">D49</strain>
    </source>
</reference>
<keyword evidence="3" id="KW-1185">Reference proteome</keyword>
<dbReference type="EMBL" id="JABCKI010006038">
    <property type="protein sequence ID" value="KAG5635698.1"/>
    <property type="molecule type" value="Genomic_DNA"/>
</dbReference>
<feature type="compositionally biased region" description="Low complexity" evidence="1">
    <location>
        <begin position="208"/>
        <end position="235"/>
    </location>
</feature>
<dbReference type="AlphaFoldDB" id="A0A9P7K3S3"/>
<feature type="compositionally biased region" description="Basic residues" evidence="1">
    <location>
        <begin position="150"/>
        <end position="175"/>
    </location>
</feature>
<feature type="region of interest" description="Disordered" evidence="1">
    <location>
        <begin position="208"/>
        <end position="253"/>
    </location>
</feature>
<comment type="caution">
    <text evidence="2">The sequence shown here is derived from an EMBL/GenBank/DDBJ whole genome shotgun (WGS) entry which is preliminary data.</text>
</comment>
<protein>
    <submittedName>
        <fullName evidence="2">Uncharacterized protein</fullName>
    </submittedName>
</protein>
<evidence type="ECO:0000313" key="2">
    <source>
        <dbReference type="EMBL" id="KAG5635698.1"/>
    </source>
</evidence>
<gene>
    <name evidence="2" type="ORF">H0H81_010368</name>
</gene>
<accession>A0A9P7K3S3</accession>
<feature type="region of interest" description="Disordered" evidence="1">
    <location>
        <begin position="147"/>
        <end position="185"/>
    </location>
</feature>
<name>A0A9P7K3S3_9AGAR</name>
<reference evidence="2" key="2">
    <citation type="submission" date="2021-10" db="EMBL/GenBank/DDBJ databases">
        <title>Phylogenomics reveals ancestral predisposition of the termite-cultivated fungus Termitomyces towards a domesticated lifestyle.</title>
        <authorList>
            <person name="Auxier B."/>
            <person name="Grum-Grzhimaylo A."/>
            <person name="Cardenas M.E."/>
            <person name="Lodge J.D."/>
            <person name="Laessoe T."/>
            <person name="Pedersen O."/>
            <person name="Smith M.E."/>
            <person name="Kuyper T.W."/>
            <person name="Franco-Molano E.A."/>
            <person name="Baroni T.J."/>
            <person name="Aanen D.K."/>
        </authorList>
    </citation>
    <scope>NUCLEOTIDE SEQUENCE</scope>
    <source>
        <strain evidence="2">D49</strain>
    </source>
</reference>
<evidence type="ECO:0000256" key="1">
    <source>
        <dbReference type="SAM" id="MobiDB-lite"/>
    </source>
</evidence>
<sequence>MSIHTKISDLHAVAFAEDLLRTGYHLPLYCRKQLKKAFIMRQEKSEYLESNFHAGMTAYEASFMSAIKPMTTPDQSYARVLFFEHRLKRLLLNGTVIGSLLSTVPDLDEKENVKYGPAQVPFDPPVILFAEDLSPFDLDAIPSVPVYRHNDKKRAAHTAPPQRKRSRRRRNRAKNLKGGEMKGEEKLLATSMTSGHQPSSTVAHLQLSSTIAAPSASPSGAKPSSSSCQGLPSSGMTQCYTRTDFGADAGLAG</sequence>
<evidence type="ECO:0000313" key="3">
    <source>
        <dbReference type="Proteomes" id="UP000717328"/>
    </source>
</evidence>
<organism evidence="2 3">
    <name type="scientific">Sphagnurus paluster</name>
    <dbReference type="NCBI Taxonomy" id="117069"/>
    <lineage>
        <taxon>Eukaryota</taxon>
        <taxon>Fungi</taxon>
        <taxon>Dikarya</taxon>
        <taxon>Basidiomycota</taxon>
        <taxon>Agaricomycotina</taxon>
        <taxon>Agaricomycetes</taxon>
        <taxon>Agaricomycetidae</taxon>
        <taxon>Agaricales</taxon>
        <taxon>Tricholomatineae</taxon>
        <taxon>Lyophyllaceae</taxon>
        <taxon>Sphagnurus</taxon>
    </lineage>
</organism>
<dbReference type="Proteomes" id="UP000717328">
    <property type="component" value="Unassembled WGS sequence"/>
</dbReference>